<protein>
    <recommendedName>
        <fullName evidence="2">Putative auto-transporter adhesin head GIN domain-containing protein</fullName>
    </recommendedName>
</protein>
<sequence length="285" mass="30958">MAKKKTPTVWTAVGVGLATLGGGLLGWMHRRRQVALEKRTIDLSAPIQALEVGSGFDVELSFGLGEELVMEGLPATLDEVNYTIHEGLLRVYLSPDGLSPELPRRVTLYLSLRSLPSITLLSDSSLTAQGVNEVDHFTLVQHSSRLKGLQVEGEVASLRLSGEFKSAGHFRLKSLSVQTVGNGKLKYDALTSETNLSMAGSGLAYLSGLADRVDCSLSGRTKVHAEKFVTESIKVLLSHDAQAEWKVNQAYSVSLSERSHLILRGEEAKPSEVTVTQQAKFIRCK</sequence>
<evidence type="ECO:0000313" key="3">
    <source>
        <dbReference type="EMBL" id="EEN82932.1"/>
    </source>
</evidence>
<dbReference type="AlphaFoldDB" id="C3JA49"/>
<dbReference type="InterPro" id="IPR021255">
    <property type="entry name" value="DUF2807"/>
</dbReference>
<dbReference type="Pfam" id="PF10988">
    <property type="entry name" value="DUF2807"/>
    <property type="match status" value="1"/>
</dbReference>
<proteinExistence type="predicted"/>
<evidence type="ECO:0000313" key="4">
    <source>
        <dbReference type="Proteomes" id="UP000004295"/>
    </source>
</evidence>
<evidence type="ECO:0000256" key="1">
    <source>
        <dbReference type="SAM" id="Phobius"/>
    </source>
</evidence>
<organism evidence="3 4">
    <name type="scientific">Porphyromonas endodontalis (strain ATCC 35406 / DSM 24491 / JCM 8526 / CCUG 16442 / BCRC 14492 / NCTC 13058 / HG 370)</name>
    <name type="common">Bacteroides endodontalis</name>
    <dbReference type="NCBI Taxonomy" id="553175"/>
    <lineage>
        <taxon>Bacteria</taxon>
        <taxon>Pseudomonadati</taxon>
        <taxon>Bacteroidota</taxon>
        <taxon>Bacteroidia</taxon>
        <taxon>Bacteroidales</taxon>
        <taxon>Porphyromonadaceae</taxon>
        <taxon>Porphyromonas</taxon>
    </lineage>
</organism>
<comment type="caution">
    <text evidence="3">The sequence shown here is derived from an EMBL/GenBank/DDBJ whole genome shotgun (WGS) entry which is preliminary data.</text>
</comment>
<keyword evidence="1" id="KW-0812">Transmembrane</keyword>
<dbReference type="GeneID" id="93364894"/>
<keyword evidence="1" id="KW-0472">Membrane</keyword>
<feature type="domain" description="Putative auto-transporter adhesin head GIN" evidence="2">
    <location>
        <begin position="49"/>
        <end position="265"/>
    </location>
</feature>
<gene>
    <name evidence="3" type="ORF">POREN0001_0148</name>
</gene>
<dbReference type="RefSeq" id="WP_004333364.1">
    <property type="nucleotide sequence ID" value="NZ_ACNN01000017.1"/>
</dbReference>
<keyword evidence="1" id="KW-1133">Transmembrane helix</keyword>
<accession>C3JA49</accession>
<evidence type="ECO:0000259" key="2">
    <source>
        <dbReference type="Pfam" id="PF10988"/>
    </source>
</evidence>
<dbReference type="EMBL" id="ACNN01000017">
    <property type="protein sequence ID" value="EEN82932.1"/>
    <property type="molecule type" value="Genomic_DNA"/>
</dbReference>
<dbReference type="Gene3D" id="2.160.20.120">
    <property type="match status" value="1"/>
</dbReference>
<reference evidence="3 4" key="1">
    <citation type="submission" date="2009-04" db="EMBL/GenBank/DDBJ databases">
        <authorList>
            <person name="Sebastian Y."/>
            <person name="Madupu R."/>
            <person name="Durkin A.S."/>
            <person name="Torralba M."/>
            <person name="Methe B."/>
            <person name="Sutton G.G."/>
            <person name="Strausberg R.L."/>
            <person name="Nelson K.E."/>
        </authorList>
    </citation>
    <scope>NUCLEOTIDE SEQUENCE [LARGE SCALE GENOMIC DNA]</scope>
    <source>
        <strain evidence="4">ATCC 35406 / BCRC 14492 / JCM 8526 / NCTC 13058 / HG 370</strain>
    </source>
</reference>
<dbReference type="Proteomes" id="UP000004295">
    <property type="component" value="Unassembled WGS sequence"/>
</dbReference>
<feature type="transmembrane region" description="Helical" evidence="1">
    <location>
        <begin position="7"/>
        <end position="28"/>
    </location>
</feature>
<keyword evidence="4" id="KW-1185">Reference proteome</keyword>
<dbReference type="STRING" id="553175.POREN0001_0148"/>
<name>C3JA49_POREA</name>